<evidence type="ECO:0000313" key="8">
    <source>
        <dbReference type="EMBL" id="KAL0342130.1"/>
    </source>
</evidence>
<dbReference type="PANTHER" id="PTHR10196">
    <property type="entry name" value="SUGAR KINASE"/>
    <property type="match status" value="1"/>
</dbReference>
<dbReference type="PANTHER" id="PTHR10196:SF69">
    <property type="entry name" value="GLYCEROL KINASE"/>
    <property type="match status" value="1"/>
</dbReference>
<dbReference type="InterPro" id="IPR018484">
    <property type="entry name" value="FGGY_N"/>
</dbReference>
<sequence>MPPDEVFIGSIDQGTTSTRFFIYDRLQDPSDPTKSNSLNFIHNQGIFTFTLTCIWVEHDPMEILESVRLCIAKAVDKATAAGHNVDSGLKAIGLTNQRETTVIWSKSTGCPLYNAIVWMDVRTSSLCRKLEKELPGGKTHFLETCGLPISTYFSALKVLWLLDNVDAVKEAVKKGDACFGTIDTWLIWNLTGGKGNGLHVTDVSNASRTMFDEP</sequence>
<gene>
    <name evidence="8" type="ORF">Scaly_1875600</name>
</gene>
<organism evidence="8">
    <name type="scientific">Sesamum calycinum</name>
    <dbReference type="NCBI Taxonomy" id="2727403"/>
    <lineage>
        <taxon>Eukaryota</taxon>
        <taxon>Viridiplantae</taxon>
        <taxon>Streptophyta</taxon>
        <taxon>Embryophyta</taxon>
        <taxon>Tracheophyta</taxon>
        <taxon>Spermatophyta</taxon>
        <taxon>Magnoliopsida</taxon>
        <taxon>eudicotyledons</taxon>
        <taxon>Gunneridae</taxon>
        <taxon>Pentapetalae</taxon>
        <taxon>asterids</taxon>
        <taxon>lamiids</taxon>
        <taxon>Lamiales</taxon>
        <taxon>Pedaliaceae</taxon>
        <taxon>Sesamum</taxon>
    </lineage>
</organism>
<dbReference type="SUPFAM" id="SSF53067">
    <property type="entry name" value="Actin-like ATPase domain"/>
    <property type="match status" value="1"/>
</dbReference>
<dbReference type="GO" id="GO:0006071">
    <property type="term" value="P:glycerol metabolic process"/>
    <property type="evidence" value="ECO:0007669"/>
    <property type="project" value="TreeGrafter"/>
</dbReference>
<accession>A0AAW2NH66</accession>
<protein>
    <recommendedName>
        <fullName evidence="3">glycerol kinase</fullName>
        <ecNumber evidence="3">2.7.1.30</ecNumber>
    </recommendedName>
    <alternativeName>
        <fullName evidence="6">ATP:glycerol 3-phosphotransferase</fullName>
    </alternativeName>
</protein>
<keyword evidence="5 8" id="KW-0418">Kinase</keyword>
<feature type="domain" description="Carbohydrate kinase FGGY N-terminal" evidence="7">
    <location>
        <begin position="8"/>
        <end position="211"/>
    </location>
</feature>
<evidence type="ECO:0000256" key="6">
    <source>
        <dbReference type="ARBA" id="ARBA00043149"/>
    </source>
</evidence>
<dbReference type="GO" id="GO:0005739">
    <property type="term" value="C:mitochondrion"/>
    <property type="evidence" value="ECO:0007669"/>
    <property type="project" value="TreeGrafter"/>
</dbReference>
<evidence type="ECO:0000256" key="5">
    <source>
        <dbReference type="ARBA" id="ARBA00022777"/>
    </source>
</evidence>
<evidence type="ECO:0000259" key="7">
    <source>
        <dbReference type="Pfam" id="PF00370"/>
    </source>
</evidence>
<evidence type="ECO:0000256" key="1">
    <source>
        <dbReference type="ARBA" id="ARBA00005190"/>
    </source>
</evidence>
<evidence type="ECO:0000256" key="3">
    <source>
        <dbReference type="ARBA" id="ARBA00012099"/>
    </source>
</evidence>
<name>A0AAW2NH66_9LAMI</name>
<dbReference type="GO" id="GO:0006641">
    <property type="term" value="P:triglyceride metabolic process"/>
    <property type="evidence" value="ECO:0007669"/>
    <property type="project" value="TreeGrafter"/>
</dbReference>
<dbReference type="Gene3D" id="3.30.420.40">
    <property type="match status" value="1"/>
</dbReference>
<dbReference type="InterPro" id="IPR018483">
    <property type="entry name" value="Carb_kinase_FGGY_CS"/>
</dbReference>
<dbReference type="Pfam" id="PF00370">
    <property type="entry name" value="FGGY_N"/>
    <property type="match status" value="1"/>
</dbReference>
<proteinExistence type="inferred from homology"/>
<evidence type="ECO:0000256" key="2">
    <source>
        <dbReference type="ARBA" id="ARBA00009156"/>
    </source>
</evidence>
<reference evidence="8" key="2">
    <citation type="journal article" date="2024" name="Plant">
        <title>Genomic evolution and insights into agronomic trait innovations of Sesamum species.</title>
        <authorList>
            <person name="Miao H."/>
            <person name="Wang L."/>
            <person name="Qu L."/>
            <person name="Liu H."/>
            <person name="Sun Y."/>
            <person name="Le M."/>
            <person name="Wang Q."/>
            <person name="Wei S."/>
            <person name="Zheng Y."/>
            <person name="Lin W."/>
            <person name="Duan Y."/>
            <person name="Cao H."/>
            <person name="Xiong S."/>
            <person name="Wang X."/>
            <person name="Wei L."/>
            <person name="Li C."/>
            <person name="Ma Q."/>
            <person name="Ju M."/>
            <person name="Zhao R."/>
            <person name="Li G."/>
            <person name="Mu C."/>
            <person name="Tian Q."/>
            <person name="Mei H."/>
            <person name="Zhang T."/>
            <person name="Gao T."/>
            <person name="Zhang H."/>
        </authorList>
    </citation>
    <scope>NUCLEOTIDE SEQUENCE</scope>
    <source>
        <strain evidence="8">KEN8</strain>
    </source>
</reference>
<dbReference type="InterPro" id="IPR043129">
    <property type="entry name" value="ATPase_NBD"/>
</dbReference>
<dbReference type="EC" id="2.7.1.30" evidence="3"/>
<comment type="pathway">
    <text evidence="1">Polyol metabolism; glycerol degradation via glycerol kinase pathway; sn-glycerol 3-phosphate from glycerol: step 1/1.</text>
</comment>
<keyword evidence="4" id="KW-0808">Transferase</keyword>
<comment type="similarity">
    <text evidence="2">Belongs to the FGGY kinase family.</text>
</comment>
<comment type="caution">
    <text evidence="8">The sequence shown here is derived from an EMBL/GenBank/DDBJ whole genome shotgun (WGS) entry which is preliminary data.</text>
</comment>
<evidence type="ECO:0000256" key="4">
    <source>
        <dbReference type="ARBA" id="ARBA00022679"/>
    </source>
</evidence>
<dbReference type="GO" id="GO:0046167">
    <property type="term" value="P:glycerol-3-phosphate biosynthetic process"/>
    <property type="evidence" value="ECO:0007669"/>
    <property type="project" value="TreeGrafter"/>
</dbReference>
<dbReference type="PROSITE" id="PS00933">
    <property type="entry name" value="FGGY_KINASES_1"/>
    <property type="match status" value="1"/>
</dbReference>
<dbReference type="AlphaFoldDB" id="A0AAW2NH66"/>
<dbReference type="GO" id="GO:0004370">
    <property type="term" value="F:glycerol kinase activity"/>
    <property type="evidence" value="ECO:0007669"/>
    <property type="project" value="UniProtKB-EC"/>
</dbReference>
<reference evidence="8" key="1">
    <citation type="submission" date="2020-06" db="EMBL/GenBank/DDBJ databases">
        <authorList>
            <person name="Li T."/>
            <person name="Hu X."/>
            <person name="Zhang T."/>
            <person name="Song X."/>
            <person name="Zhang H."/>
            <person name="Dai N."/>
            <person name="Sheng W."/>
            <person name="Hou X."/>
            <person name="Wei L."/>
        </authorList>
    </citation>
    <scope>NUCLEOTIDE SEQUENCE</scope>
    <source>
        <strain evidence="8">KEN8</strain>
        <tissue evidence="8">Leaf</tissue>
    </source>
</reference>
<dbReference type="EMBL" id="JACGWM010000011">
    <property type="protein sequence ID" value="KAL0342130.1"/>
    <property type="molecule type" value="Genomic_DNA"/>
</dbReference>